<dbReference type="RefSeq" id="WP_179267936.1">
    <property type="nucleotide sequence ID" value="NZ_CP058579.1"/>
</dbReference>
<accession>A0A7D5L9U2</accession>
<evidence type="ECO:0000256" key="1">
    <source>
        <dbReference type="SAM" id="Phobius"/>
    </source>
</evidence>
<feature type="transmembrane region" description="Helical" evidence="1">
    <location>
        <begin position="39"/>
        <end position="63"/>
    </location>
</feature>
<dbReference type="Proteomes" id="UP000509626">
    <property type="component" value="Chromosome"/>
</dbReference>
<gene>
    <name evidence="2" type="ORF">HUG12_06225</name>
</gene>
<feature type="transmembrane region" description="Helical" evidence="1">
    <location>
        <begin position="118"/>
        <end position="141"/>
    </location>
</feature>
<evidence type="ECO:0000313" key="3">
    <source>
        <dbReference type="Proteomes" id="UP000509626"/>
    </source>
</evidence>
<dbReference type="KEGG" id="halu:HUG12_06225"/>
<keyword evidence="1" id="KW-0472">Membrane</keyword>
<sequence>MVSTRYPALAGLLAGVATLRDRLVPFVYAWTDADATTLAAYYSVTTWLAFLLVPVAAVTVGYAGGRTAADADLDLGRVGLVCLAAGLAASVVAIAVSVLLRPDSVMATTGLPLRAVGYAHAVVRAPAIAAVATVAGVALAADRAAA</sequence>
<keyword evidence="1" id="KW-0812">Transmembrane</keyword>
<keyword evidence="1" id="KW-1133">Transmembrane helix</keyword>
<keyword evidence="3" id="KW-1185">Reference proteome</keyword>
<dbReference type="EMBL" id="CP058579">
    <property type="protein sequence ID" value="QLG61351.1"/>
    <property type="molecule type" value="Genomic_DNA"/>
</dbReference>
<reference evidence="2 3" key="1">
    <citation type="submission" date="2020-06" db="EMBL/GenBank/DDBJ databases">
        <title>NJ-3-1, isolated from saline soil.</title>
        <authorList>
            <person name="Cui H.L."/>
            <person name="Shi X."/>
        </authorList>
    </citation>
    <scope>NUCLEOTIDE SEQUENCE [LARGE SCALE GENOMIC DNA]</scope>
    <source>
        <strain evidence="2 3">NJ-3-1</strain>
    </source>
</reference>
<feature type="transmembrane region" description="Helical" evidence="1">
    <location>
        <begin position="75"/>
        <end position="98"/>
    </location>
</feature>
<evidence type="ECO:0000313" key="2">
    <source>
        <dbReference type="EMBL" id="QLG61351.1"/>
    </source>
</evidence>
<dbReference type="GeneID" id="56037038"/>
<proteinExistence type="predicted"/>
<organism evidence="2 3">
    <name type="scientific">Halorarum salinum</name>
    <dbReference type="NCBI Taxonomy" id="2743089"/>
    <lineage>
        <taxon>Archaea</taxon>
        <taxon>Methanobacteriati</taxon>
        <taxon>Methanobacteriota</taxon>
        <taxon>Stenosarchaea group</taxon>
        <taxon>Halobacteria</taxon>
        <taxon>Halobacteriales</taxon>
        <taxon>Haloferacaceae</taxon>
        <taxon>Halorarum</taxon>
    </lineage>
</organism>
<protein>
    <submittedName>
        <fullName evidence="2">Uncharacterized protein</fullName>
    </submittedName>
</protein>
<name>A0A7D5L9U2_9EURY</name>
<dbReference type="AlphaFoldDB" id="A0A7D5L9U2"/>